<organism evidence="1 2">
    <name type="scientific">Lipomyces starkeyi NRRL Y-11557</name>
    <dbReference type="NCBI Taxonomy" id="675824"/>
    <lineage>
        <taxon>Eukaryota</taxon>
        <taxon>Fungi</taxon>
        <taxon>Dikarya</taxon>
        <taxon>Ascomycota</taxon>
        <taxon>Saccharomycotina</taxon>
        <taxon>Lipomycetes</taxon>
        <taxon>Lipomycetales</taxon>
        <taxon>Lipomycetaceae</taxon>
        <taxon>Lipomyces</taxon>
    </lineage>
</organism>
<accession>A0A1E3QC65</accession>
<dbReference type="STRING" id="675824.A0A1E3QC65"/>
<protein>
    <submittedName>
        <fullName evidence="1">Uncharacterized protein</fullName>
    </submittedName>
</protein>
<dbReference type="AlphaFoldDB" id="A0A1E3QC65"/>
<reference evidence="1 2" key="1">
    <citation type="journal article" date="2016" name="Proc. Natl. Acad. Sci. U.S.A.">
        <title>Comparative genomics of biotechnologically important yeasts.</title>
        <authorList>
            <person name="Riley R."/>
            <person name="Haridas S."/>
            <person name="Wolfe K.H."/>
            <person name="Lopes M.R."/>
            <person name="Hittinger C.T."/>
            <person name="Goeker M."/>
            <person name="Salamov A.A."/>
            <person name="Wisecaver J.H."/>
            <person name="Long T.M."/>
            <person name="Calvey C.H."/>
            <person name="Aerts A.L."/>
            <person name="Barry K.W."/>
            <person name="Choi C."/>
            <person name="Clum A."/>
            <person name="Coughlan A.Y."/>
            <person name="Deshpande S."/>
            <person name="Douglass A.P."/>
            <person name="Hanson S.J."/>
            <person name="Klenk H.-P."/>
            <person name="LaButti K.M."/>
            <person name="Lapidus A."/>
            <person name="Lindquist E.A."/>
            <person name="Lipzen A.M."/>
            <person name="Meier-Kolthoff J.P."/>
            <person name="Ohm R.A."/>
            <person name="Otillar R.P."/>
            <person name="Pangilinan J.L."/>
            <person name="Peng Y."/>
            <person name="Rokas A."/>
            <person name="Rosa C.A."/>
            <person name="Scheuner C."/>
            <person name="Sibirny A.A."/>
            <person name="Slot J.C."/>
            <person name="Stielow J.B."/>
            <person name="Sun H."/>
            <person name="Kurtzman C.P."/>
            <person name="Blackwell M."/>
            <person name="Grigoriev I.V."/>
            <person name="Jeffries T.W."/>
        </authorList>
    </citation>
    <scope>NUCLEOTIDE SEQUENCE [LARGE SCALE GENOMIC DNA]</scope>
    <source>
        <strain evidence="1 2">NRRL Y-11557</strain>
    </source>
</reference>
<evidence type="ECO:0000313" key="1">
    <source>
        <dbReference type="EMBL" id="ODQ75293.1"/>
    </source>
</evidence>
<sequence length="88" mass="10038">MTDCQGIVRSHKRPFLARPSNDAPLLLGERTLAEIGVTVSLRTEENGRNKWQYDLDVGCKPFIKTESSKRFKKRLRSSPKVYAIVAFN</sequence>
<proteinExistence type="predicted"/>
<keyword evidence="2" id="KW-1185">Reference proteome</keyword>
<evidence type="ECO:0000313" key="2">
    <source>
        <dbReference type="Proteomes" id="UP000094385"/>
    </source>
</evidence>
<dbReference type="Proteomes" id="UP000094385">
    <property type="component" value="Unassembled WGS sequence"/>
</dbReference>
<dbReference type="OrthoDB" id="4502494at2759"/>
<name>A0A1E3QC65_LIPST</name>
<gene>
    <name evidence="1" type="ORF">LIPSTDRAFT_69518</name>
</gene>
<dbReference type="EMBL" id="KV454291">
    <property type="protein sequence ID" value="ODQ75293.1"/>
    <property type="molecule type" value="Genomic_DNA"/>
</dbReference>